<reference evidence="4 5" key="1">
    <citation type="journal article" date="2018" name="Science">
        <title>The opium poppy genome and morphinan production.</title>
        <authorList>
            <person name="Guo L."/>
            <person name="Winzer T."/>
            <person name="Yang X."/>
            <person name="Li Y."/>
            <person name="Ning Z."/>
            <person name="He Z."/>
            <person name="Teodor R."/>
            <person name="Lu Y."/>
            <person name="Bowser T.A."/>
            <person name="Graham I.A."/>
            <person name="Ye K."/>
        </authorList>
    </citation>
    <scope>NUCLEOTIDE SEQUENCE [LARGE SCALE GENOMIC DNA]</scope>
    <source>
        <strain evidence="5">cv. HN1</strain>
        <tissue evidence="4">Leaves</tissue>
    </source>
</reference>
<keyword evidence="1" id="KW-0505">Motor protein</keyword>
<evidence type="ECO:0000256" key="1">
    <source>
        <dbReference type="ARBA" id="ARBA00023175"/>
    </source>
</evidence>
<dbReference type="Pfam" id="PF00225">
    <property type="entry name" value="Kinesin"/>
    <property type="match status" value="1"/>
</dbReference>
<dbReference type="PANTHER" id="PTHR47972:SF22">
    <property type="entry name" value="KINESIN-LIKE PROTEIN KIN-14A-RELATED"/>
    <property type="match status" value="1"/>
</dbReference>
<dbReference type="GO" id="GO:0008017">
    <property type="term" value="F:microtubule binding"/>
    <property type="evidence" value="ECO:0007669"/>
    <property type="project" value="InterPro"/>
</dbReference>
<gene>
    <name evidence="4" type="ORF">C5167_045085</name>
</gene>
<evidence type="ECO:0000259" key="3">
    <source>
        <dbReference type="PROSITE" id="PS50067"/>
    </source>
</evidence>
<evidence type="ECO:0000313" key="4">
    <source>
        <dbReference type="EMBL" id="RZC82299.1"/>
    </source>
</evidence>
<dbReference type="AlphaFoldDB" id="A0A4Y7LDM9"/>
<protein>
    <recommendedName>
        <fullName evidence="3">Kinesin motor domain-containing protein</fullName>
    </recommendedName>
</protein>
<dbReference type="GO" id="GO:0003777">
    <property type="term" value="F:microtubule motor activity"/>
    <property type="evidence" value="ECO:0007669"/>
    <property type="project" value="InterPro"/>
</dbReference>
<dbReference type="Gramene" id="RZC82299">
    <property type="protein sequence ID" value="RZC82299"/>
    <property type="gene ID" value="C5167_045085"/>
</dbReference>
<accession>A0A4Y7LDM9</accession>
<organism evidence="4 5">
    <name type="scientific">Papaver somniferum</name>
    <name type="common">Opium poppy</name>
    <dbReference type="NCBI Taxonomy" id="3469"/>
    <lineage>
        <taxon>Eukaryota</taxon>
        <taxon>Viridiplantae</taxon>
        <taxon>Streptophyta</taxon>
        <taxon>Embryophyta</taxon>
        <taxon>Tracheophyta</taxon>
        <taxon>Spermatophyta</taxon>
        <taxon>Magnoliopsida</taxon>
        <taxon>Ranunculales</taxon>
        <taxon>Papaveraceae</taxon>
        <taxon>Papaveroideae</taxon>
        <taxon>Papaver</taxon>
    </lineage>
</organism>
<name>A0A4Y7LDM9_PAPSO</name>
<dbReference type="Gene3D" id="3.40.850.10">
    <property type="entry name" value="Kinesin motor domain"/>
    <property type="match status" value="1"/>
</dbReference>
<dbReference type="GO" id="GO:0015630">
    <property type="term" value="C:microtubule cytoskeleton"/>
    <property type="evidence" value="ECO:0007669"/>
    <property type="project" value="TreeGrafter"/>
</dbReference>
<dbReference type="EMBL" id="CM010725">
    <property type="protein sequence ID" value="RZC82299.1"/>
    <property type="molecule type" value="Genomic_DNA"/>
</dbReference>
<dbReference type="STRING" id="3469.A0A4Y7LDM9"/>
<dbReference type="PANTHER" id="PTHR47972">
    <property type="entry name" value="KINESIN-LIKE PROTEIN KLP-3"/>
    <property type="match status" value="1"/>
</dbReference>
<dbReference type="GO" id="GO:0007018">
    <property type="term" value="P:microtubule-based movement"/>
    <property type="evidence" value="ECO:0007669"/>
    <property type="project" value="InterPro"/>
</dbReference>
<dbReference type="PROSITE" id="PS50067">
    <property type="entry name" value="KINESIN_MOTOR_2"/>
    <property type="match status" value="1"/>
</dbReference>
<evidence type="ECO:0000256" key="2">
    <source>
        <dbReference type="PROSITE-ProRule" id="PRU00283"/>
    </source>
</evidence>
<dbReference type="Proteomes" id="UP000316621">
    <property type="component" value="Chromosome 11"/>
</dbReference>
<dbReference type="InterPro" id="IPR001752">
    <property type="entry name" value="Kinesin_motor_dom"/>
</dbReference>
<dbReference type="InterPro" id="IPR027417">
    <property type="entry name" value="P-loop_NTPase"/>
</dbReference>
<dbReference type="InterPro" id="IPR036961">
    <property type="entry name" value="Kinesin_motor_dom_sf"/>
</dbReference>
<dbReference type="SUPFAM" id="SSF52540">
    <property type="entry name" value="P-loop containing nucleoside triphosphate hydrolases"/>
    <property type="match status" value="1"/>
</dbReference>
<comment type="caution">
    <text evidence="2">Lacks conserved residue(s) required for the propagation of feature annotation.</text>
</comment>
<feature type="domain" description="Kinesin motor" evidence="3">
    <location>
        <begin position="1"/>
        <end position="149"/>
    </location>
</feature>
<dbReference type="InterPro" id="IPR027640">
    <property type="entry name" value="Kinesin-like_fam"/>
</dbReference>
<proteinExistence type="inferred from homology"/>
<evidence type="ECO:0000313" key="5">
    <source>
        <dbReference type="Proteomes" id="UP000316621"/>
    </source>
</evidence>
<dbReference type="SMART" id="SM00129">
    <property type="entry name" value="KISc"/>
    <property type="match status" value="1"/>
</dbReference>
<dbReference type="GO" id="GO:0005524">
    <property type="term" value="F:ATP binding"/>
    <property type="evidence" value="ECO:0007669"/>
    <property type="project" value="InterPro"/>
</dbReference>
<comment type="similarity">
    <text evidence="2">Belongs to the TRAFAC class myosin-kinesin ATPase superfamily. Kinesin family.</text>
</comment>
<sequence>MDAIAGASSNHLARKRSLILRNSSCCIVSSRKFHNYCKKCIASIQHHNCSIKIEYSMGQNDFNGEDATGEYVTDLLHVKKSLSALGDVLSSLTSKKEMIPYENSRLTRLLEDSIGGSSKTLLIVNVCPNASNLPKTLSALTFSARARSAELSLGNRDTIKKCRDVSENLMLSEKHKIEKDRNTQLRNQVAHILQLEQDQKIQIQKCDSTIQKKGNVILPPLSLKLKVSSFVIS</sequence>
<keyword evidence="5" id="KW-1185">Reference proteome</keyword>